<dbReference type="AlphaFoldDB" id="A0A3D8IB19"/>
<sequence length="136" mass="16175">MVFALFCGGFVIILATKMRMKGKEMRSCLSTLQKKSLRDFFKMEVSTYNGEMKMAAYGWQDLQEHCKKEMQKLEKLADFKVNLSVRGYWFFYKELERICVLKLTFWRNKRENAERMESLKRVTAICEQILEAKNGK</sequence>
<proteinExistence type="predicted"/>
<gene>
    <name evidence="1" type="ORF">CQA43_08530</name>
</gene>
<comment type="caution">
    <text evidence="1">The sequence shown here is derived from an EMBL/GenBank/DDBJ whole genome shotgun (WGS) entry which is preliminary data.</text>
</comment>
<evidence type="ECO:0000313" key="2">
    <source>
        <dbReference type="Proteomes" id="UP000256650"/>
    </source>
</evidence>
<evidence type="ECO:0000313" key="1">
    <source>
        <dbReference type="EMBL" id="RDU61761.1"/>
    </source>
</evidence>
<reference evidence="1 2" key="1">
    <citation type="submission" date="2018-04" db="EMBL/GenBank/DDBJ databases">
        <title>Novel Campyloabacter and Helicobacter Species and Strains.</title>
        <authorList>
            <person name="Mannion A.J."/>
            <person name="Shen Z."/>
            <person name="Fox J.G."/>
        </authorList>
    </citation>
    <scope>NUCLEOTIDE SEQUENCE [LARGE SCALE GENOMIC DNA]</scope>
    <source>
        <strain evidence="1 2">MIT 99-5101</strain>
    </source>
</reference>
<name>A0A3D8IB19_9HELI</name>
<dbReference type="Proteomes" id="UP000256650">
    <property type="component" value="Unassembled WGS sequence"/>
</dbReference>
<protein>
    <submittedName>
        <fullName evidence="1">Uncharacterized protein</fullName>
    </submittedName>
</protein>
<organism evidence="1 2">
    <name type="scientific">Helicobacter ganmani</name>
    <dbReference type="NCBI Taxonomy" id="60246"/>
    <lineage>
        <taxon>Bacteria</taxon>
        <taxon>Pseudomonadati</taxon>
        <taxon>Campylobacterota</taxon>
        <taxon>Epsilonproteobacteria</taxon>
        <taxon>Campylobacterales</taxon>
        <taxon>Helicobacteraceae</taxon>
        <taxon>Helicobacter</taxon>
    </lineage>
</organism>
<keyword evidence="2" id="KW-1185">Reference proteome</keyword>
<dbReference type="EMBL" id="NXLS01000011">
    <property type="protein sequence ID" value="RDU61761.1"/>
    <property type="molecule type" value="Genomic_DNA"/>
</dbReference>
<accession>A0A3D8IB19</accession>